<dbReference type="EMBL" id="CAOQHR010000006">
    <property type="protein sequence ID" value="CAI6335900.1"/>
    <property type="molecule type" value="Genomic_DNA"/>
</dbReference>
<dbReference type="Pfam" id="PF24855">
    <property type="entry name" value="DUF7729"/>
    <property type="match status" value="1"/>
</dbReference>
<evidence type="ECO:0000256" key="2">
    <source>
        <dbReference type="SAM" id="Phobius"/>
    </source>
</evidence>
<proteinExistence type="predicted"/>
<feature type="transmembrane region" description="Helical" evidence="2">
    <location>
        <begin position="42"/>
        <end position="65"/>
    </location>
</feature>
<dbReference type="InterPro" id="IPR056146">
    <property type="entry name" value="DUF7729"/>
</dbReference>
<sequence>MLSHHGAFSPGTAITSANRKQSIQRRVHQQVYLRTLSPAASVGRLLCWLVVLLFVASLFATSEAAHGDLRDRRKRPSFPALPINIDPVPAPRASSLLLVDTRPPPQAPPLMPPTNDGIANQIPNTPSIKRADGTFEIPRPFDSSLSNNFTDNCDNFFKRMLSSETVTTCHPFSMLLQTSNGLFEASKSFVRITQTLENTCAANMTQCLGGMDALARELKTDAACGVDYNNNNAQAVQAYNGLIAYEPLYRASCLRDDSGNYCYANAVTNQTSQGSDGNPYYMPIGMKLVSGRPTCNTCLQDTMAIFSTFAGNASQPISQTYASGAQQIVVYCGQNFINVTAAPLKGAASASATTAFAPALTLFLMLFLLIFP</sequence>
<dbReference type="AlphaFoldDB" id="A0A9W4XPD4"/>
<evidence type="ECO:0000259" key="3">
    <source>
        <dbReference type="Pfam" id="PF24855"/>
    </source>
</evidence>
<keyword evidence="2" id="KW-1133">Transmembrane helix</keyword>
<reference evidence="4" key="1">
    <citation type="submission" date="2023-01" db="EMBL/GenBank/DDBJ databases">
        <authorList>
            <person name="Van Ghelder C."/>
            <person name="Rancurel C."/>
        </authorList>
    </citation>
    <scope>NUCLEOTIDE SEQUENCE</scope>
    <source>
        <strain evidence="4">CNCM I-4278</strain>
    </source>
</reference>
<protein>
    <recommendedName>
        <fullName evidence="3">DUF7729 domain-containing protein</fullName>
    </recommendedName>
</protein>
<evidence type="ECO:0000313" key="4">
    <source>
        <dbReference type="EMBL" id="CAI6335900.1"/>
    </source>
</evidence>
<evidence type="ECO:0000313" key="5">
    <source>
        <dbReference type="Proteomes" id="UP001152607"/>
    </source>
</evidence>
<keyword evidence="5" id="KW-1185">Reference proteome</keyword>
<keyword evidence="2" id="KW-0472">Membrane</keyword>
<keyword evidence="2" id="KW-0812">Transmembrane</keyword>
<dbReference type="OrthoDB" id="2564812at2759"/>
<dbReference type="PANTHER" id="PTHR39460">
    <property type="entry name" value="EXPRESSED PROTEIN"/>
    <property type="match status" value="1"/>
</dbReference>
<comment type="caution">
    <text evidence="4">The sequence shown here is derived from an EMBL/GenBank/DDBJ whole genome shotgun (WGS) entry which is preliminary data.</text>
</comment>
<feature type="region of interest" description="Disordered" evidence="1">
    <location>
        <begin position="1"/>
        <end position="21"/>
    </location>
</feature>
<feature type="compositionally biased region" description="Polar residues" evidence="1">
    <location>
        <begin position="12"/>
        <end position="21"/>
    </location>
</feature>
<dbReference type="PANTHER" id="PTHR39460:SF1">
    <property type="entry name" value="C6 TRANSCRIPTION FACTOR"/>
    <property type="match status" value="1"/>
</dbReference>
<feature type="domain" description="DUF7729" evidence="3">
    <location>
        <begin position="137"/>
        <end position="340"/>
    </location>
</feature>
<name>A0A9W4XPD4_9PLEO</name>
<gene>
    <name evidence="4" type="ORF">PDIGIT_LOCUS8988</name>
</gene>
<feature type="transmembrane region" description="Helical" evidence="2">
    <location>
        <begin position="352"/>
        <end position="371"/>
    </location>
</feature>
<dbReference type="Proteomes" id="UP001152607">
    <property type="component" value="Unassembled WGS sequence"/>
</dbReference>
<accession>A0A9W4XPD4</accession>
<organism evidence="4 5">
    <name type="scientific">Periconia digitata</name>
    <dbReference type="NCBI Taxonomy" id="1303443"/>
    <lineage>
        <taxon>Eukaryota</taxon>
        <taxon>Fungi</taxon>
        <taxon>Dikarya</taxon>
        <taxon>Ascomycota</taxon>
        <taxon>Pezizomycotina</taxon>
        <taxon>Dothideomycetes</taxon>
        <taxon>Pleosporomycetidae</taxon>
        <taxon>Pleosporales</taxon>
        <taxon>Massarineae</taxon>
        <taxon>Periconiaceae</taxon>
        <taxon>Periconia</taxon>
    </lineage>
</organism>
<evidence type="ECO:0000256" key="1">
    <source>
        <dbReference type="SAM" id="MobiDB-lite"/>
    </source>
</evidence>